<evidence type="ECO:0000256" key="5">
    <source>
        <dbReference type="ARBA" id="ARBA00024029"/>
    </source>
</evidence>
<keyword evidence="2" id="KW-0479">Metal-binding</keyword>
<evidence type="ECO:0000256" key="2">
    <source>
        <dbReference type="ARBA" id="ARBA00022723"/>
    </source>
</evidence>
<dbReference type="InterPro" id="IPR024087">
    <property type="entry name" value="Creatininase-like_sf"/>
</dbReference>
<comment type="similarity">
    <text evidence="5">Belongs to the creatininase superfamily.</text>
</comment>
<dbReference type="Pfam" id="PF02633">
    <property type="entry name" value="Creatininase"/>
    <property type="match status" value="1"/>
</dbReference>
<comment type="cofactor">
    <cofactor evidence="1">
        <name>Zn(2+)</name>
        <dbReference type="ChEBI" id="CHEBI:29105"/>
    </cofactor>
</comment>
<evidence type="ECO:0000256" key="4">
    <source>
        <dbReference type="ARBA" id="ARBA00022833"/>
    </source>
</evidence>
<dbReference type="SUPFAM" id="SSF102215">
    <property type="entry name" value="Creatininase"/>
    <property type="match status" value="1"/>
</dbReference>
<dbReference type="PANTHER" id="PTHR35005">
    <property type="entry name" value="3-DEHYDRO-SCYLLO-INOSOSE HYDROLASE"/>
    <property type="match status" value="1"/>
</dbReference>
<evidence type="ECO:0000313" key="6">
    <source>
        <dbReference type="EMBL" id="MBE9255706.1"/>
    </source>
</evidence>
<evidence type="ECO:0000313" key="7">
    <source>
        <dbReference type="Proteomes" id="UP000658720"/>
    </source>
</evidence>
<protein>
    <submittedName>
        <fullName evidence="6">Creatininase family protein</fullName>
    </submittedName>
</protein>
<evidence type="ECO:0000256" key="1">
    <source>
        <dbReference type="ARBA" id="ARBA00001947"/>
    </source>
</evidence>
<sequence>MQPSALIPPQRYFAYLTWTDIEALPDKDKTIIIQPLGSIEQHGPHLPLVVDAAISEGVLGKALQTLGAEIPVYVLPTLYYGKSNEHIGFPGVITLSAETLLAILKQVAASLYQSGFRKWILLNSHGGQIQVLEIAARDLHQAYPDLQIFPFFTWRMPHCAADLLTPKEMTHGIHAGDGETSLMMALWPELVREDRLVKEFPQGIPADSELLSMEGSLPFAWLTKEVSRSGVMGDATVATKEKGEVLLDCLADGCRQAIEAVYHFQPPSLDRKG</sequence>
<gene>
    <name evidence="6" type="ORF">IQ217_18085</name>
</gene>
<name>A0ABR9VWG9_9SYNC</name>
<dbReference type="InterPro" id="IPR003785">
    <property type="entry name" value="Creatininase/forma_Hydrolase"/>
</dbReference>
<dbReference type="Gene3D" id="3.40.50.10310">
    <property type="entry name" value="Creatininase"/>
    <property type="match status" value="1"/>
</dbReference>
<dbReference type="RefSeq" id="WP_194021245.1">
    <property type="nucleotide sequence ID" value="NZ_JADEVV010000082.1"/>
</dbReference>
<evidence type="ECO:0000256" key="3">
    <source>
        <dbReference type="ARBA" id="ARBA00022801"/>
    </source>
</evidence>
<keyword evidence="4" id="KW-0862">Zinc</keyword>
<dbReference type="EMBL" id="JADEVV010000082">
    <property type="protein sequence ID" value="MBE9255706.1"/>
    <property type="molecule type" value="Genomic_DNA"/>
</dbReference>
<dbReference type="PANTHER" id="PTHR35005:SF1">
    <property type="entry name" value="2-AMINO-5-FORMYLAMINO-6-RIBOSYLAMINOPYRIMIDIN-4(3H)-ONE 5'-MONOPHOSPHATE DEFORMYLASE"/>
    <property type="match status" value="1"/>
</dbReference>
<proteinExistence type="inferred from homology"/>
<comment type="caution">
    <text evidence="6">The sequence shown here is derived from an EMBL/GenBank/DDBJ whole genome shotgun (WGS) entry which is preliminary data.</text>
</comment>
<keyword evidence="7" id="KW-1185">Reference proteome</keyword>
<reference evidence="6 7" key="1">
    <citation type="submission" date="2020-10" db="EMBL/GenBank/DDBJ databases">
        <authorList>
            <person name="Castelo-Branco R."/>
            <person name="Eusebio N."/>
            <person name="Adriana R."/>
            <person name="Vieira A."/>
            <person name="Brugerolle De Fraissinette N."/>
            <person name="Rezende De Castro R."/>
            <person name="Schneider M.P."/>
            <person name="Vasconcelos V."/>
            <person name="Leao P.N."/>
        </authorList>
    </citation>
    <scope>NUCLEOTIDE SEQUENCE [LARGE SCALE GENOMIC DNA]</scope>
    <source>
        <strain evidence="6 7">LEGE 00031</strain>
    </source>
</reference>
<dbReference type="Proteomes" id="UP000658720">
    <property type="component" value="Unassembled WGS sequence"/>
</dbReference>
<organism evidence="6 7">
    <name type="scientific">Synechocystis salina LEGE 00031</name>
    <dbReference type="NCBI Taxonomy" id="1828736"/>
    <lineage>
        <taxon>Bacteria</taxon>
        <taxon>Bacillati</taxon>
        <taxon>Cyanobacteriota</taxon>
        <taxon>Cyanophyceae</taxon>
        <taxon>Synechococcales</taxon>
        <taxon>Merismopediaceae</taxon>
        <taxon>Synechocystis</taxon>
    </lineage>
</organism>
<keyword evidence="3" id="KW-0378">Hydrolase</keyword>
<accession>A0ABR9VWG9</accession>